<dbReference type="PROSITE" id="PS00597">
    <property type="entry name" value="PLANT_LTP"/>
    <property type="match status" value="1"/>
</dbReference>
<evidence type="ECO:0000256" key="2">
    <source>
        <dbReference type="ARBA" id="ARBA00022448"/>
    </source>
</evidence>
<dbReference type="Pfam" id="PF00234">
    <property type="entry name" value="Tryp_alpha_amyl"/>
    <property type="match status" value="1"/>
</dbReference>
<feature type="signal peptide" evidence="5">
    <location>
        <begin position="1"/>
        <end position="24"/>
    </location>
</feature>
<protein>
    <recommendedName>
        <fullName evidence="4">Non-specific lipid-transfer protein</fullName>
    </recommendedName>
</protein>
<dbReference type="CDD" id="cd01960">
    <property type="entry name" value="nsLTP1"/>
    <property type="match status" value="1"/>
</dbReference>
<gene>
    <name evidence="7" type="ORF">OLC1_LOCUS23065</name>
</gene>
<feature type="chain" id="PRO_5043505531" description="Non-specific lipid-transfer protein" evidence="5">
    <location>
        <begin position="25"/>
        <end position="114"/>
    </location>
</feature>
<organism evidence="7 8">
    <name type="scientific">Oldenlandia corymbosa var. corymbosa</name>
    <dbReference type="NCBI Taxonomy" id="529605"/>
    <lineage>
        <taxon>Eukaryota</taxon>
        <taxon>Viridiplantae</taxon>
        <taxon>Streptophyta</taxon>
        <taxon>Embryophyta</taxon>
        <taxon>Tracheophyta</taxon>
        <taxon>Spermatophyta</taxon>
        <taxon>Magnoliopsida</taxon>
        <taxon>eudicotyledons</taxon>
        <taxon>Gunneridae</taxon>
        <taxon>Pentapetalae</taxon>
        <taxon>asterids</taxon>
        <taxon>lamiids</taxon>
        <taxon>Gentianales</taxon>
        <taxon>Rubiaceae</taxon>
        <taxon>Rubioideae</taxon>
        <taxon>Spermacoceae</taxon>
        <taxon>Hedyotis-Oldenlandia complex</taxon>
        <taxon>Oldenlandia</taxon>
    </lineage>
</organism>
<evidence type="ECO:0000256" key="5">
    <source>
        <dbReference type="SAM" id="SignalP"/>
    </source>
</evidence>
<keyword evidence="2 4" id="KW-0813">Transport</keyword>
<dbReference type="GO" id="GO:0008289">
    <property type="term" value="F:lipid binding"/>
    <property type="evidence" value="ECO:0007669"/>
    <property type="project" value="UniProtKB-KW"/>
</dbReference>
<dbReference type="Proteomes" id="UP001161247">
    <property type="component" value="Chromosome 8"/>
</dbReference>
<dbReference type="GO" id="GO:0006869">
    <property type="term" value="P:lipid transport"/>
    <property type="evidence" value="ECO:0007669"/>
    <property type="project" value="InterPro"/>
</dbReference>
<sequence length="114" mass="11805">MKGFIVAMLAVLAVVQMMSEPAQAVTCPEVAGHLAPCVNYLTAGGKPGRECCQGVEDLIASVKTQADKRAACNCVKAAATTLPVRDEAAQALPSQCGVTLDIPISKNVNCEALF</sequence>
<dbReference type="InterPro" id="IPR036312">
    <property type="entry name" value="Bifun_inhib/LTP/seed_sf"/>
</dbReference>
<dbReference type="Gene3D" id="1.10.110.10">
    <property type="entry name" value="Plant lipid-transfer and hydrophobic proteins"/>
    <property type="match status" value="1"/>
</dbReference>
<proteinExistence type="inferred from homology"/>
<dbReference type="InterPro" id="IPR016140">
    <property type="entry name" value="Bifunc_inhib/LTP/seed_store"/>
</dbReference>
<evidence type="ECO:0000313" key="7">
    <source>
        <dbReference type="EMBL" id="CAI9116892.1"/>
    </source>
</evidence>
<dbReference type="SMART" id="SM00499">
    <property type="entry name" value="AAI"/>
    <property type="match status" value="1"/>
</dbReference>
<evidence type="ECO:0000256" key="4">
    <source>
        <dbReference type="RuleBase" id="RU000628"/>
    </source>
</evidence>
<keyword evidence="5" id="KW-0732">Signal</keyword>
<feature type="domain" description="Bifunctional inhibitor/plant lipid transfer protein/seed storage helical" evidence="6">
    <location>
        <begin position="27"/>
        <end position="110"/>
    </location>
</feature>
<dbReference type="SUPFAM" id="SSF47699">
    <property type="entry name" value="Bifunctional inhibitor/lipid-transfer protein/seed storage 2S albumin"/>
    <property type="match status" value="1"/>
</dbReference>
<dbReference type="PANTHER" id="PTHR33076">
    <property type="entry name" value="NON-SPECIFIC LIPID-TRANSFER PROTEIN 2-RELATED"/>
    <property type="match status" value="1"/>
</dbReference>
<keyword evidence="3 4" id="KW-0446">Lipid-binding</keyword>
<evidence type="ECO:0000313" key="8">
    <source>
        <dbReference type="Proteomes" id="UP001161247"/>
    </source>
</evidence>
<name>A0AAV1EB06_OLDCO</name>
<keyword evidence="8" id="KW-1185">Reference proteome</keyword>
<dbReference type="EMBL" id="OX459125">
    <property type="protein sequence ID" value="CAI9116892.1"/>
    <property type="molecule type" value="Genomic_DNA"/>
</dbReference>
<dbReference type="PRINTS" id="PR00382">
    <property type="entry name" value="LIPIDTRNSFER"/>
</dbReference>
<dbReference type="AlphaFoldDB" id="A0AAV1EB06"/>
<comment type="similarity">
    <text evidence="1 4">Belongs to the plant LTP family.</text>
</comment>
<comment type="function">
    <text evidence="4">Plant non-specific lipid-transfer proteins transfer phospholipids as well as galactolipids across membranes. May play a role in wax or cutin deposition in the cell walls of expanding epidermal cells and certain secretory tissues.</text>
</comment>
<evidence type="ECO:0000259" key="6">
    <source>
        <dbReference type="SMART" id="SM00499"/>
    </source>
</evidence>
<evidence type="ECO:0000256" key="1">
    <source>
        <dbReference type="ARBA" id="ARBA00009748"/>
    </source>
</evidence>
<evidence type="ECO:0000256" key="3">
    <source>
        <dbReference type="ARBA" id="ARBA00023121"/>
    </source>
</evidence>
<reference evidence="7" key="1">
    <citation type="submission" date="2023-03" db="EMBL/GenBank/DDBJ databases">
        <authorList>
            <person name="Julca I."/>
        </authorList>
    </citation>
    <scope>NUCLEOTIDE SEQUENCE</scope>
</reference>
<accession>A0AAV1EB06</accession>
<dbReference type="InterPro" id="IPR000528">
    <property type="entry name" value="Plant_nsLTP"/>
</dbReference>